<dbReference type="SUPFAM" id="SSF53335">
    <property type="entry name" value="S-adenosyl-L-methionine-dependent methyltransferases"/>
    <property type="match status" value="1"/>
</dbReference>
<evidence type="ECO:0000256" key="7">
    <source>
        <dbReference type="ARBA" id="ARBA00022603"/>
    </source>
</evidence>
<evidence type="ECO:0000256" key="20">
    <source>
        <dbReference type="ARBA" id="ARBA00064494"/>
    </source>
</evidence>
<evidence type="ECO:0000256" key="2">
    <source>
        <dbReference type="ARBA" id="ARBA00004496"/>
    </source>
</evidence>
<evidence type="ECO:0000256" key="18">
    <source>
        <dbReference type="ARBA" id="ARBA00049790"/>
    </source>
</evidence>
<dbReference type="GO" id="GO:0071164">
    <property type="term" value="F:RNA cap trimethylguanosine synthase activity"/>
    <property type="evidence" value="ECO:0007669"/>
    <property type="project" value="TreeGrafter"/>
</dbReference>
<keyword evidence="8" id="KW-0808">Transferase</keyword>
<evidence type="ECO:0000256" key="9">
    <source>
        <dbReference type="ARBA" id="ARBA00022691"/>
    </source>
</evidence>
<comment type="catalytic activity">
    <reaction evidence="14">
        <text>a 5'-end (N(2),N(7)-dimethyl 5'-triphosphoguanosine)-ribonucleoside in snoRNA + S-adenosyl-L-methionine = a 5'-end (N(2),N(2),N(7)-trimethyl 5'-triphosphoguanosine)-ribonucleoside in snoRNA + S-adenosyl-L-homocysteine + H(+)</text>
        <dbReference type="Rhea" id="RHEA:78507"/>
        <dbReference type="Rhea" id="RHEA-COMP:19088"/>
        <dbReference type="Rhea" id="RHEA-COMP:19090"/>
        <dbReference type="ChEBI" id="CHEBI:15378"/>
        <dbReference type="ChEBI" id="CHEBI:57856"/>
        <dbReference type="ChEBI" id="CHEBI:59789"/>
        <dbReference type="ChEBI" id="CHEBI:167623"/>
        <dbReference type="ChEBI" id="CHEBI:172880"/>
    </reaction>
    <physiologicalReaction direction="left-to-right" evidence="14">
        <dbReference type="Rhea" id="RHEA:78508"/>
    </physiologicalReaction>
</comment>
<organism evidence="23 24">
    <name type="scientific">Cetraspora pellucida</name>
    <dbReference type="NCBI Taxonomy" id="1433469"/>
    <lineage>
        <taxon>Eukaryota</taxon>
        <taxon>Fungi</taxon>
        <taxon>Fungi incertae sedis</taxon>
        <taxon>Mucoromycota</taxon>
        <taxon>Glomeromycotina</taxon>
        <taxon>Glomeromycetes</taxon>
        <taxon>Diversisporales</taxon>
        <taxon>Gigasporaceae</taxon>
        <taxon>Cetraspora</taxon>
    </lineage>
</organism>
<dbReference type="Gene3D" id="3.40.50.150">
    <property type="entry name" value="Vaccinia Virus protein VP39"/>
    <property type="match status" value="1"/>
</dbReference>
<reference evidence="23" key="1">
    <citation type="submission" date="2021-06" db="EMBL/GenBank/DDBJ databases">
        <authorList>
            <person name="Kallberg Y."/>
            <person name="Tangrot J."/>
            <person name="Rosling A."/>
        </authorList>
    </citation>
    <scope>NUCLEOTIDE SEQUENCE</scope>
    <source>
        <strain evidence="23">FL966</strain>
    </source>
</reference>
<evidence type="ECO:0000256" key="6">
    <source>
        <dbReference type="ARBA" id="ARBA00022553"/>
    </source>
</evidence>
<dbReference type="Pfam" id="PF09445">
    <property type="entry name" value="Methyltransf_15"/>
    <property type="match status" value="1"/>
</dbReference>
<evidence type="ECO:0000256" key="5">
    <source>
        <dbReference type="ARBA" id="ARBA00022490"/>
    </source>
</evidence>
<dbReference type="AlphaFoldDB" id="A0A9N8YY77"/>
<comment type="function">
    <text evidence="19">Catalyzes the 2 serial methylation steps for the conversion of the 7-monomethylguanosine (m(7)G) caps of snRNAs and snoRNAs to a 2,2,7-trimethylguanosine (m(2,2,7)G) cap structure. The enzyme is specific for guanine, and N7 methylation must precede N2 methylation. Hypermethylation of the m7G cap of U snRNAs leads to their concentration in nuclear foci, their colocalization with coilin and the formation of canonical Cajal bodies (CBs). Plays a role in transcriptional regulation.</text>
</comment>
<evidence type="ECO:0000256" key="10">
    <source>
        <dbReference type="ARBA" id="ARBA00023015"/>
    </source>
</evidence>
<evidence type="ECO:0000256" key="19">
    <source>
        <dbReference type="ARBA" id="ARBA00057179"/>
    </source>
</evidence>
<keyword evidence="24" id="KW-1185">Reference proteome</keyword>
<evidence type="ECO:0000256" key="11">
    <source>
        <dbReference type="ARBA" id="ARBA00023163"/>
    </source>
</evidence>
<dbReference type="InterPro" id="IPR019012">
    <property type="entry name" value="RNA_cap_Gua-N2-MeTrfase"/>
</dbReference>
<keyword evidence="7" id="KW-0489">Methyltransferase</keyword>
<dbReference type="GO" id="GO:0005730">
    <property type="term" value="C:nucleolus"/>
    <property type="evidence" value="ECO:0007669"/>
    <property type="project" value="UniProtKB-SubCell"/>
</dbReference>
<evidence type="ECO:0000256" key="21">
    <source>
        <dbReference type="ARBA" id="ARBA00079339"/>
    </source>
</evidence>
<dbReference type="CDD" id="cd02440">
    <property type="entry name" value="AdoMet_MTases"/>
    <property type="match status" value="1"/>
</dbReference>
<proteinExistence type="inferred from homology"/>
<keyword evidence="9" id="KW-0949">S-adenosyl-L-methionine</keyword>
<dbReference type="PANTHER" id="PTHR14741:SF32">
    <property type="entry name" value="TRIMETHYLGUANOSINE SYNTHASE"/>
    <property type="match status" value="1"/>
</dbReference>
<keyword evidence="11" id="KW-0804">Transcription</keyword>
<dbReference type="EMBL" id="CAJVQA010000174">
    <property type="protein sequence ID" value="CAG8460311.1"/>
    <property type="molecule type" value="Genomic_DNA"/>
</dbReference>
<evidence type="ECO:0000256" key="1">
    <source>
        <dbReference type="ARBA" id="ARBA00004408"/>
    </source>
</evidence>
<comment type="similarity">
    <text evidence="13">Belongs to the methyltransferase superfamily. Trimethylguanosine synthase family.</text>
</comment>
<dbReference type="FunFam" id="3.40.50.150:FF:000066">
    <property type="entry name" value="Trimethylguanosine synthase 1"/>
    <property type="match status" value="1"/>
</dbReference>
<evidence type="ECO:0000256" key="13">
    <source>
        <dbReference type="ARBA" id="ARBA00025783"/>
    </source>
</evidence>
<evidence type="ECO:0000256" key="16">
    <source>
        <dbReference type="ARBA" id="ARBA00048763"/>
    </source>
</evidence>
<dbReference type="OrthoDB" id="194443at2759"/>
<evidence type="ECO:0000256" key="4">
    <source>
        <dbReference type="ARBA" id="ARBA00018517"/>
    </source>
</evidence>
<evidence type="ECO:0000256" key="15">
    <source>
        <dbReference type="ARBA" id="ARBA00048740"/>
    </source>
</evidence>
<evidence type="ECO:0000256" key="14">
    <source>
        <dbReference type="ARBA" id="ARBA00047418"/>
    </source>
</evidence>
<dbReference type="PANTHER" id="PTHR14741">
    <property type="entry name" value="S-ADENOSYLMETHIONINE-DEPENDENT METHYLTRANSFERASE RELATED"/>
    <property type="match status" value="1"/>
</dbReference>
<evidence type="ECO:0000313" key="24">
    <source>
        <dbReference type="Proteomes" id="UP000789759"/>
    </source>
</evidence>
<evidence type="ECO:0000256" key="12">
    <source>
        <dbReference type="ARBA" id="ARBA00023242"/>
    </source>
</evidence>
<evidence type="ECO:0000256" key="3">
    <source>
        <dbReference type="ARBA" id="ARBA00004604"/>
    </source>
</evidence>
<comment type="catalytic activity">
    <reaction evidence="15">
        <text>a 5'-end (N(7)-methyl 5'-triphosphoguanosine)-ribonucleoside in snoRNA + S-adenosyl-L-methionine = a 5'-end (N(2),N(7)-dimethyl 5'-triphosphoguanosine)-ribonucleoside in snoRNA + S-adenosyl-L-homocysteine + H(+)</text>
        <dbReference type="Rhea" id="RHEA:78475"/>
        <dbReference type="Rhea" id="RHEA-COMP:19086"/>
        <dbReference type="Rhea" id="RHEA-COMP:19088"/>
        <dbReference type="ChEBI" id="CHEBI:15378"/>
        <dbReference type="ChEBI" id="CHEBI:57856"/>
        <dbReference type="ChEBI" id="CHEBI:59789"/>
        <dbReference type="ChEBI" id="CHEBI:156461"/>
        <dbReference type="ChEBI" id="CHEBI:172880"/>
    </reaction>
    <physiologicalReaction direction="left-to-right" evidence="15">
        <dbReference type="Rhea" id="RHEA:78476"/>
    </physiologicalReaction>
</comment>
<comment type="subcellular location">
    <subcellularLocation>
        <location evidence="2">Cytoplasm</location>
    </subcellularLocation>
    <subcellularLocation>
        <location evidence="1">Nucleus</location>
        <location evidence="1">Cajal body</location>
    </subcellularLocation>
    <subcellularLocation>
        <location evidence="3">Nucleus</location>
        <location evidence="3">Nucleolus</location>
    </subcellularLocation>
</comment>
<dbReference type="InterPro" id="IPR029063">
    <property type="entry name" value="SAM-dependent_MTases_sf"/>
</dbReference>
<protein>
    <recommendedName>
        <fullName evidence="4">Trimethylguanosine synthase</fullName>
    </recommendedName>
    <alternativeName>
        <fullName evidence="18">Cap-specific guanine-N(2) methyltransferase</fullName>
    </alternativeName>
    <alternativeName>
        <fullName evidence="21">Nuclear receptor coactivator 6-interacting protein</fullName>
    </alternativeName>
    <alternativeName>
        <fullName evidence="22">PRIP-interacting protein with methyltransferase motif</fullName>
    </alternativeName>
</protein>
<keyword evidence="10" id="KW-0805">Transcription regulation</keyword>
<evidence type="ECO:0000256" key="22">
    <source>
        <dbReference type="ARBA" id="ARBA00081504"/>
    </source>
</evidence>
<sequence>MSSSIQSATLEKRLHSSMETMPDFLKKYWNQRAILFTKYKEGILMDEEGWYSVTPEDIAIHIAERCRCDVIIDAFCGVGGNAIQFAFTCHKVIAIDIDETRLMCAKHNAMIYGVADRIEFILGDYLELIPRLKADVVFLSPPWGGPDYLSSKTFDIKTMITLDGEKLYRESLKITNNIAYYLPRNVNIQQITNLAGRGNTCEIQEVYVNGKLKTIVVYYGELVNEDFGENEV</sequence>
<comment type="catalytic activity">
    <reaction evidence="16">
        <text>a 5'-end (N(2),N(7)-dimethyl 5'-triphosphoguanosine)-ribonucleoside in snRNA + S-adenosyl-L-methionine = a 5'-end (N(2),N(2),N(7)-trimethyl 5'-triphosphoguanosine)-ribonucleoside in snRNA + S-adenosyl-L-homocysteine + H(+)</text>
        <dbReference type="Rhea" id="RHEA:78479"/>
        <dbReference type="Rhea" id="RHEA-COMP:19087"/>
        <dbReference type="Rhea" id="RHEA-COMP:19089"/>
        <dbReference type="ChEBI" id="CHEBI:15378"/>
        <dbReference type="ChEBI" id="CHEBI:57856"/>
        <dbReference type="ChEBI" id="CHEBI:59789"/>
        <dbReference type="ChEBI" id="CHEBI:167623"/>
        <dbReference type="ChEBI" id="CHEBI:172880"/>
    </reaction>
    <physiologicalReaction direction="left-to-right" evidence="16">
        <dbReference type="Rhea" id="RHEA:78480"/>
    </physiologicalReaction>
</comment>
<evidence type="ECO:0000313" key="23">
    <source>
        <dbReference type="EMBL" id="CAG8460311.1"/>
    </source>
</evidence>
<dbReference type="GO" id="GO:0015030">
    <property type="term" value="C:Cajal body"/>
    <property type="evidence" value="ECO:0007669"/>
    <property type="project" value="UniProtKB-SubCell"/>
</dbReference>
<comment type="catalytic activity">
    <reaction evidence="17">
        <text>a 5'-end (N(7)-methyl 5'-triphosphoguanosine)-ribonucleoside in snRNA + S-adenosyl-L-methionine = a 5'-end (N(2),N(7)-dimethyl 5'-triphosphoguanosine)-ribonucleoside in snRNA + S-adenosyl-L-homocysteine + H(+)</text>
        <dbReference type="Rhea" id="RHEA:78471"/>
        <dbReference type="Rhea" id="RHEA-COMP:19085"/>
        <dbReference type="Rhea" id="RHEA-COMP:19087"/>
        <dbReference type="ChEBI" id="CHEBI:15378"/>
        <dbReference type="ChEBI" id="CHEBI:57856"/>
        <dbReference type="ChEBI" id="CHEBI:59789"/>
        <dbReference type="ChEBI" id="CHEBI:156461"/>
        <dbReference type="ChEBI" id="CHEBI:172880"/>
    </reaction>
    <physiologicalReaction direction="left-to-right" evidence="17">
        <dbReference type="Rhea" id="RHEA:78472"/>
    </physiologicalReaction>
</comment>
<accession>A0A9N8YY77</accession>
<name>A0A9N8YY77_9GLOM</name>
<keyword evidence="6" id="KW-0597">Phosphoprotein</keyword>
<gene>
    <name evidence="23" type="ORF">CPELLU_LOCUS593</name>
</gene>
<dbReference type="GO" id="GO:0005737">
    <property type="term" value="C:cytoplasm"/>
    <property type="evidence" value="ECO:0007669"/>
    <property type="project" value="UniProtKB-SubCell"/>
</dbReference>
<dbReference type="Proteomes" id="UP000789759">
    <property type="component" value="Unassembled WGS sequence"/>
</dbReference>
<comment type="caution">
    <text evidence="23">The sequence shown here is derived from an EMBL/GenBank/DDBJ whole genome shotgun (WGS) entry which is preliminary data.</text>
</comment>
<comment type="subunit">
    <text evidence="20">May form homooligomers. Interacts with CREBBP/CBP, EED/WAIT1, EP300/P300, NCOA6/PRIP, PPARBP/PBP and SMN.</text>
</comment>
<evidence type="ECO:0000256" key="8">
    <source>
        <dbReference type="ARBA" id="ARBA00022679"/>
    </source>
</evidence>
<evidence type="ECO:0000256" key="17">
    <source>
        <dbReference type="ARBA" id="ARBA00049075"/>
    </source>
</evidence>
<keyword evidence="12" id="KW-0539">Nucleus</keyword>
<keyword evidence="5" id="KW-0963">Cytoplasm</keyword>